<proteinExistence type="predicted"/>
<keyword evidence="2" id="KW-1185">Reference proteome</keyword>
<evidence type="ECO:0000313" key="2">
    <source>
        <dbReference type="Proteomes" id="UP001589613"/>
    </source>
</evidence>
<dbReference type="Proteomes" id="UP001589613">
    <property type="component" value="Unassembled WGS sequence"/>
</dbReference>
<accession>A0ABV5V1S2</accession>
<dbReference type="RefSeq" id="WP_141337655.1">
    <property type="nucleotide sequence ID" value="NZ_JBHMAX010000013.1"/>
</dbReference>
<protein>
    <recommendedName>
        <fullName evidence="3">Lipoprotein</fullName>
    </recommendedName>
</protein>
<reference evidence="1 2" key="1">
    <citation type="submission" date="2024-09" db="EMBL/GenBank/DDBJ databases">
        <authorList>
            <person name="Sun Q."/>
            <person name="Mori K."/>
        </authorList>
    </citation>
    <scope>NUCLEOTIDE SEQUENCE [LARGE SCALE GENOMIC DNA]</scope>
    <source>
        <strain evidence="1 2">JCM 12763</strain>
    </source>
</reference>
<evidence type="ECO:0000313" key="1">
    <source>
        <dbReference type="EMBL" id="MFB9731727.1"/>
    </source>
</evidence>
<organism evidence="1 2">
    <name type="scientific">Ornithinimicrobium kibberense</name>
    <dbReference type="NCBI Taxonomy" id="282060"/>
    <lineage>
        <taxon>Bacteria</taxon>
        <taxon>Bacillati</taxon>
        <taxon>Actinomycetota</taxon>
        <taxon>Actinomycetes</taxon>
        <taxon>Micrococcales</taxon>
        <taxon>Ornithinimicrobiaceae</taxon>
        <taxon>Ornithinimicrobium</taxon>
    </lineage>
</organism>
<evidence type="ECO:0008006" key="3">
    <source>
        <dbReference type="Google" id="ProtNLM"/>
    </source>
</evidence>
<sequence length="161" mass="17081">MPSRARRVRPGGWPCALAAAATALLGGCAPPGDGIGEVESVERRTWGGMCAEGPCGSLLVVTGDQWEFTDQTGEWSGVLSRRRVAALESATATTRLAELTEPARRCEADVDGTSVRYAWVQDGRRTEVSSCDVRIPASDPLVVVLDRLAEDVRTRSAGPSP</sequence>
<dbReference type="PROSITE" id="PS51257">
    <property type="entry name" value="PROKAR_LIPOPROTEIN"/>
    <property type="match status" value="1"/>
</dbReference>
<gene>
    <name evidence="1" type="ORF">ACFFN0_06710</name>
</gene>
<dbReference type="EMBL" id="JBHMAX010000013">
    <property type="protein sequence ID" value="MFB9731727.1"/>
    <property type="molecule type" value="Genomic_DNA"/>
</dbReference>
<name>A0ABV5V1S2_9MICO</name>
<comment type="caution">
    <text evidence="1">The sequence shown here is derived from an EMBL/GenBank/DDBJ whole genome shotgun (WGS) entry which is preliminary data.</text>
</comment>